<dbReference type="EMBL" id="CP039355">
    <property type="protein sequence ID" value="QCE14870.1"/>
    <property type="molecule type" value="Genomic_DNA"/>
</dbReference>
<organism evidence="1 2">
    <name type="scientific">Vigna unguiculata</name>
    <name type="common">Cowpea</name>
    <dbReference type="NCBI Taxonomy" id="3917"/>
    <lineage>
        <taxon>Eukaryota</taxon>
        <taxon>Viridiplantae</taxon>
        <taxon>Streptophyta</taxon>
        <taxon>Embryophyta</taxon>
        <taxon>Tracheophyta</taxon>
        <taxon>Spermatophyta</taxon>
        <taxon>Magnoliopsida</taxon>
        <taxon>eudicotyledons</taxon>
        <taxon>Gunneridae</taxon>
        <taxon>Pentapetalae</taxon>
        <taxon>rosids</taxon>
        <taxon>fabids</taxon>
        <taxon>Fabales</taxon>
        <taxon>Fabaceae</taxon>
        <taxon>Papilionoideae</taxon>
        <taxon>50 kb inversion clade</taxon>
        <taxon>NPAAA clade</taxon>
        <taxon>indigoferoid/millettioid clade</taxon>
        <taxon>Phaseoleae</taxon>
        <taxon>Vigna</taxon>
    </lineage>
</organism>
<protein>
    <submittedName>
        <fullName evidence="1">Uncharacterized protein</fullName>
    </submittedName>
</protein>
<keyword evidence="2" id="KW-1185">Reference proteome</keyword>
<name>A0A4D6NM20_VIGUN</name>
<dbReference type="AlphaFoldDB" id="A0A4D6NM20"/>
<reference evidence="1 2" key="1">
    <citation type="submission" date="2019-04" db="EMBL/GenBank/DDBJ databases">
        <title>An improved genome assembly and genetic linkage map for asparagus bean, Vigna unguiculata ssp. sesquipedialis.</title>
        <authorList>
            <person name="Xia Q."/>
            <person name="Zhang R."/>
            <person name="Dong Y."/>
        </authorList>
    </citation>
    <scope>NUCLEOTIDE SEQUENCE [LARGE SCALE GENOMIC DNA]</scope>
    <source>
        <tissue evidence="1">Leaf</tissue>
    </source>
</reference>
<sequence>MEANLARAADFPTIEYWRWVDKDRTVRMWLLSTLSEFMCSFVTGWEHAWEVWSGVHEICRSELVEKSKIALRKEMKNIKKGDLNEKDSICRPVSGRRSRPDC</sequence>
<accession>A0A4D6NM20</accession>
<proteinExistence type="predicted"/>
<dbReference type="Proteomes" id="UP000501690">
    <property type="component" value="Linkage Group LG11"/>
</dbReference>
<gene>
    <name evidence="1" type="ORF">DEO72_LG11g1876</name>
</gene>
<evidence type="ECO:0000313" key="1">
    <source>
        <dbReference type="EMBL" id="QCE14870.1"/>
    </source>
</evidence>
<evidence type="ECO:0000313" key="2">
    <source>
        <dbReference type="Proteomes" id="UP000501690"/>
    </source>
</evidence>